<feature type="region of interest" description="Disordered" evidence="1">
    <location>
        <begin position="112"/>
        <end position="136"/>
    </location>
</feature>
<keyword evidence="4" id="KW-1185">Reference proteome</keyword>
<evidence type="ECO:0000313" key="4">
    <source>
        <dbReference type="Proteomes" id="UP000186817"/>
    </source>
</evidence>
<feature type="signal peptide" evidence="2">
    <location>
        <begin position="1"/>
        <end position="33"/>
    </location>
</feature>
<name>A0A1Q9CNI2_SYMMI</name>
<accession>A0A1Q9CNI2</accession>
<feature type="region of interest" description="Disordered" evidence="1">
    <location>
        <begin position="34"/>
        <end position="62"/>
    </location>
</feature>
<feature type="chain" id="PRO_5012954780" evidence="2">
    <location>
        <begin position="34"/>
        <end position="633"/>
    </location>
</feature>
<dbReference type="EMBL" id="LSRX01001040">
    <property type="protein sequence ID" value="OLP84476.1"/>
    <property type="molecule type" value="Genomic_DNA"/>
</dbReference>
<feature type="region of interest" description="Disordered" evidence="1">
    <location>
        <begin position="312"/>
        <end position="337"/>
    </location>
</feature>
<organism evidence="3 4">
    <name type="scientific">Symbiodinium microadriaticum</name>
    <name type="common">Dinoflagellate</name>
    <name type="synonym">Zooxanthella microadriatica</name>
    <dbReference type="NCBI Taxonomy" id="2951"/>
    <lineage>
        <taxon>Eukaryota</taxon>
        <taxon>Sar</taxon>
        <taxon>Alveolata</taxon>
        <taxon>Dinophyceae</taxon>
        <taxon>Suessiales</taxon>
        <taxon>Symbiodiniaceae</taxon>
        <taxon>Symbiodinium</taxon>
    </lineage>
</organism>
<evidence type="ECO:0000313" key="3">
    <source>
        <dbReference type="EMBL" id="OLP84476.1"/>
    </source>
</evidence>
<reference evidence="3 4" key="1">
    <citation type="submission" date="2016-02" db="EMBL/GenBank/DDBJ databases">
        <title>Genome analysis of coral dinoflagellate symbionts highlights evolutionary adaptations to a symbiotic lifestyle.</title>
        <authorList>
            <person name="Aranda M."/>
            <person name="Li Y."/>
            <person name="Liew Y.J."/>
            <person name="Baumgarten S."/>
            <person name="Simakov O."/>
            <person name="Wilson M."/>
            <person name="Piel J."/>
            <person name="Ashoor H."/>
            <person name="Bougouffa S."/>
            <person name="Bajic V.B."/>
            <person name="Ryu T."/>
            <person name="Ravasi T."/>
            <person name="Bayer T."/>
            <person name="Micklem G."/>
            <person name="Kim H."/>
            <person name="Bhak J."/>
            <person name="Lajeunesse T.C."/>
            <person name="Voolstra C.R."/>
        </authorList>
    </citation>
    <scope>NUCLEOTIDE SEQUENCE [LARGE SCALE GENOMIC DNA]</scope>
    <source>
        <strain evidence="3 4">CCMP2467</strain>
    </source>
</reference>
<feature type="region of interest" description="Disordered" evidence="1">
    <location>
        <begin position="614"/>
        <end position="633"/>
    </location>
</feature>
<dbReference type="AlphaFoldDB" id="A0A1Q9CNI2"/>
<proteinExistence type="predicted"/>
<comment type="caution">
    <text evidence="3">The sequence shown here is derived from an EMBL/GenBank/DDBJ whole genome shotgun (WGS) entry which is preliminary data.</text>
</comment>
<evidence type="ECO:0000256" key="2">
    <source>
        <dbReference type="SAM" id="SignalP"/>
    </source>
</evidence>
<dbReference type="Proteomes" id="UP000186817">
    <property type="component" value="Unassembled WGS sequence"/>
</dbReference>
<sequence>MPGRLLPLRPPAAIVLLPLLLTAASHKLAVGRARVVRSEKNQGRNPRQRRAHPRPDHGVPDSCDAQLREKCEKQYQALARAQPSHRREAIQLLSLPLRRELLWLMESLPSSPTAATAARPVPDRHGTPAGRGFGSGSKLCWMQGPRGLQKEGTPQRAGLWTVRTAKGQYHAARLTVGGVVIATRATRCIEEARRLRRRVASIFGTQAETRNSFESCFRTAIQKVGCGDLGLSFRVVLDLRPWVGKKVQSPSLPSAEAALALRGHLAEEMNRAKHAENGNTAWDFFDEDEQAEISQWAADMGELTLTEEDDFRGVSGVGNAGLGRPRKRAEDESRSRLTRLARAAARVAFMAPFPARRQDTRQKHVALSIQRAARRAEVALSQLKHPPSGRKRLRSQDLSPSRKAENSGCPSLKLEVLYLDESRSHHLLHLGPVPPFLDLARDIFEVFSSLAMVLPPELQVYAENILRRFPEEFMVLGAPNLEEIYDLRPNGTWSRKMVESSAEKTIEITLRRWQSPAPAYPQAAMGGYMPLQMQAQPWPAAMAAAARASAGVAAPAQPPMYQAPSIDDQAAERLGRLENALLALKPQIEAIVAKQLQPGPGAMNAMANPIGAAGHSPYDAQGDGKAKHSFPLR</sequence>
<keyword evidence="2" id="KW-0732">Signal</keyword>
<evidence type="ECO:0000256" key="1">
    <source>
        <dbReference type="SAM" id="MobiDB-lite"/>
    </source>
</evidence>
<gene>
    <name evidence="3" type="ORF">AK812_SmicGene34655</name>
</gene>
<feature type="region of interest" description="Disordered" evidence="1">
    <location>
        <begin position="381"/>
        <end position="408"/>
    </location>
</feature>
<protein>
    <submittedName>
        <fullName evidence="3">Uncharacterized protein</fullName>
    </submittedName>
</protein>